<dbReference type="EMBL" id="JAUQTB010000004">
    <property type="protein sequence ID" value="MDO7906668.1"/>
    <property type="molecule type" value="Genomic_DNA"/>
</dbReference>
<proteinExistence type="predicted"/>
<evidence type="ECO:0000313" key="1">
    <source>
        <dbReference type="EMBL" id="MDO7906668.1"/>
    </source>
</evidence>
<name>A0ABT9CDL4_9BACL</name>
<reference evidence="1 2" key="1">
    <citation type="submission" date="2023-07" db="EMBL/GenBank/DDBJ databases">
        <title>Paenibacillus sp. JX-17 nov. isolated from soil.</title>
        <authorList>
            <person name="Wan Y."/>
            <person name="Liu B."/>
        </authorList>
    </citation>
    <scope>NUCLEOTIDE SEQUENCE [LARGE SCALE GENOMIC DNA]</scope>
    <source>
        <strain evidence="1 2">JX-17</strain>
    </source>
</reference>
<keyword evidence="2" id="KW-1185">Reference proteome</keyword>
<comment type="caution">
    <text evidence="1">The sequence shown here is derived from an EMBL/GenBank/DDBJ whole genome shotgun (WGS) entry which is preliminary data.</text>
</comment>
<dbReference type="Proteomes" id="UP001240171">
    <property type="component" value="Unassembled WGS sequence"/>
</dbReference>
<protein>
    <submittedName>
        <fullName evidence="1">Uncharacterized protein</fullName>
    </submittedName>
</protein>
<dbReference type="RefSeq" id="WP_305023869.1">
    <property type="nucleotide sequence ID" value="NZ_JAUQTB010000004.1"/>
</dbReference>
<sequence>MSAYNVELTIETGRWSAVVRSADGTAVRLAGTGARLGDAARAQLLARLQARPIELYRLLQGEPAPAVAALLPPLPDDAAAEDGSEPPRALAEAVREALTAEPLLRLALAGLPRAELLAGVFGSWAEELAAQGAPRRAPAAEPAVRGEARGAAGAVGDWIAEAAAAGTLHQPGPGFSSVEVRLPQELQPQEPPAGLAALLPGQPRAAEGLALVRARTAEAARTLAAGAVKPPR</sequence>
<evidence type="ECO:0000313" key="2">
    <source>
        <dbReference type="Proteomes" id="UP001240171"/>
    </source>
</evidence>
<accession>A0ABT9CDL4</accession>
<gene>
    <name evidence="1" type="ORF">Q5741_09565</name>
</gene>
<organism evidence="1 2">
    <name type="scientific">Paenibacillus lacisoli</name>
    <dbReference type="NCBI Taxonomy" id="3064525"/>
    <lineage>
        <taxon>Bacteria</taxon>
        <taxon>Bacillati</taxon>
        <taxon>Bacillota</taxon>
        <taxon>Bacilli</taxon>
        <taxon>Bacillales</taxon>
        <taxon>Paenibacillaceae</taxon>
        <taxon>Paenibacillus</taxon>
    </lineage>
</organism>